<dbReference type="Proteomes" id="UP000002318">
    <property type="component" value="Chromosome"/>
</dbReference>
<dbReference type="KEGG" id="ssm:Spirs_3321"/>
<reference evidence="3 4" key="1">
    <citation type="journal article" date="2010" name="Stand. Genomic Sci.">
        <title>Complete genome sequence of Spirochaeta smaragdinae type strain (SEBR 4228).</title>
        <authorList>
            <person name="Mavromatis K."/>
            <person name="Yasawong M."/>
            <person name="Chertkov O."/>
            <person name="Lapidus A."/>
            <person name="Lucas S."/>
            <person name="Nolan M."/>
            <person name="Del Rio T.G."/>
            <person name="Tice H."/>
            <person name="Cheng J.F."/>
            <person name="Pitluck S."/>
            <person name="Liolios K."/>
            <person name="Ivanova N."/>
            <person name="Tapia R."/>
            <person name="Han C."/>
            <person name="Bruce D."/>
            <person name="Goodwin L."/>
            <person name="Pati A."/>
            <person name="Chen A."/>
            <person name="Palaniappan K."/>
            <person name="Land M."/>
            <person name="Hauser L."/>
            <person name="Chang Y.J."/>
            <person name="Jeffries C.D."/>
            <person name="Detter J.C."/>
            <person name="Rohde M."/>
            <person name="Brambilla E."/>
            <person name="Spring S."/>
            <person name="Goker M."/>
            <person name="Sikorski J."/>
            <person name="Woyke T."/>
            <person name="Bristow J."/>
            <person name="Eisen J.A."/>
            <person name="Markowitz V."/>
            <person name="Hugenholtz P."/>
            <person name="Klenk H.P."/>
            <person name="Kyrpides N.C."/>
        </authorList>
    </citation>
    <scope>NUCLEOTIDE SEQUENCE [LARGE SCALE GENOMIC DNA]</scope>
    <source>
        <strain evidence="4">DSM 11293 / JCM 15392 / SEBR 4228</strain>
    </source>
</reference>
<name>E1RAP9_SEDSS</name>
<sequence>MNKKKLIMVILVVAGFFVSCTPQNSSSDIEGSEKAEERSLVTETRQISDPPSAPVEAASTGNHIEETAAEGSDVEGRKTVLAALHRNSKLVPAPAHAKYVQDEVDFTTLQDLSEYEQTAVIGSRVALFYPEADLKTSTDLDTLPQGTPLPISTIIPILGRVKNEDRQYYGFFFFQNNYNFFYKTEWEGRPGLVFGADLVGTNSKLNAITSRMYKSPVDFEQFSPFTGFYLLSDAERAKLKSDRIAFQEVSPSEYSLSLSKPDDMISLYMDTAKEKQTPLFITTDLIANGLHLFFDKFLQYSEETYFMPRLDALVDAYIAALKSMTPEPEADDAYAAAYRSVLTYFSIADCLIALAPTTSQGDQEGPPGSQITVYEKKDQEQVLSTYPEEVQSEVSLILAAAGPQISPNFHYNEDYTQYKPRGHYTKNGVLEAYFRTMMWFGRLHMYISTGNDPVIGPAPQDSAEDLSLQHLPMVAIIETITASHQDIYDAWKALFYPVTDLIGASDDLSFKEIMPFFDSLKISDLVVWIDDVNQLKAAIRDANETLKAPLISGNSVFEAPSSEGRKQPLGWRLFGQRFTYDSYIHQQVSPPRLMSRDIVRGLDVMKAFGSESADQFLAASDYPTMVGLEERLDELEAEFDAYPADFWQQTYYNAVLDMIRSQALFEPGSGFFFTETPMWAVKSELSAHGTWAALRHDTILYVKQVYAERAGDGDYNETFRTEPLPQPVHYIEPNRQFFKGARSAVNLIAKSGKTYQLIDEQYERKIASWQQLLERMKQIVDLEYVDEQVSAEDVAWIRTIPQQLVPLVQPPGAGYASYAEDDDALKGAIVADVFTNAEAGTVLEVGLGIPYRIYVCLNDGQGGKRVAVGYTFSYYEFPMPQDKRMTNEEWRAMVYAPDFAAEEHQPFWSRGVNLAIRADQ</sequence>
<organism evidence="3 4">
    <name type="scientific">Sediminispirochaeta smaragdinae (strain DSM 11293 / JCM 15392 / SEBR 4228)</name>
    <name type="common">Spirochaeta smaragdinae</name>
    <dbReference type="NCBI Taxonomy" id="573413"/>
    <lineage>
        <taxon>Bacteria</taxon>
        <taxon>Pseudomonadati</taxon>
        <taxon>Spirochaetota</taxon>
        <taxon>Spirochaetia</taxon>
        <taxon>Spirochaetales</taxon>
        <taxon>Spirochaetaceae</taxon>
        <taxon>Sediminispirochaeta</taxon>
    </lineage>
</organism>
<keyword evidence="2" id="KW-0732">Signal</keyword>
<proteinExistence type="predicted"/>
<feature type="chain" id="PRO_5003150820" evidence="2">
    <location>
        <begin position="25"/>
        <end position="920"/>
    </location>
</feature>
<dbReference type="AlphaFoldDB" id="E1RAP9"/>
<dbReference type="STRING" id="573413.Spirs_3321"/>
<feature type="signal peptide" evidence="2">
    <location>
        <begin position="1"/>
        <end position="24"/>
    </location>
</feature>
<dbReference type="Pfam" id="PF11369">
    <property type="entry name" value="DUF3160"/>
    <property type="match status" value="1"/>
</dbReference>
<evidence type="ECO:0000313" key="3">
    <source>
        <dbReference type="EMBL" id="ADK82417.1"/>
    </source>
</evidence>
<evidence type="ECO:0000256" key="2">
    <source>
        <dbReference type="SAM" id="SignalP"/>
    </source>
</evidence>
<feature type="region of interest" description="Disordered" evidence="1">
    <location>
        <begin position="23"/>
        <end position="72"/>
    </location>
</feature>
<accession>E1RAP9</accession>
<dbReference type="SMART" id="SM01325">
    <property type="entry name" value="DUF3160"/>
    <property type="match status" value="1"/>
</dbReference>
<gene>
    <name evidence="3" type="ordered locus">Spirs_3321</name>
</gene>
<dbReference type="eggNOG" id="COG4640">
    <property type="taxonomic scope" value="Bacteria"/>
</dbReference>
<keyword evidence="3" id="KW-0449">Lipoprotein</keyword>
<keyword evidence="4" id="KW-1185">Reference proteome</keyword>
<dbReference type="EMBL" id="CP002116">
    <property type="protein sequence ID" value="ADK82417.1"/>
    <property type="molecule type" value="Genomic_DNA"/>
</dbReference>
<dbReference type="PROSITE" id="PS51257">
    <property type="entry name" value="PROKAR_LIPOPROTEIN"/>
    <property type="match status" value="1"/>
</dbReference>
<protein>
    <submittedName>
        <fullName evidence="3">Lipoprotein</fullName>
    </submittedName>
</protein>
<evidence type="ECO:0000313" key="4">
    <source>
        <dbReference type="Proteomes" id="UP000002318"/>
    </source>
</evidence>
<dbReference type="HOGENOM" id="CLU_318290_0_0_12"/>
<evidence type="ECO:0000256" key="1">
    <source>
        <dbReference type="SAM" id="MobiDB-lite"/>
    </source>
</evidence>
<feature type="compositionally biased region" description="Basic and acidic residues" evidence="1">
    <location>
        <begin position="31"/>
        <end position="40"/>
    </location>
</feature>
<dbReference type="InterPro" id="IPR022601">
    <property type="entry name" value="DUF3160"/>
</dbReference>